<dbReference type="SUPFAM" id="SSF53901">
    <property type="entry name" value="Thiolase-like"/>
    <property type="match status" value="2"/>
</dbReference>
<evidence type="ECO:0000259" key="1">
    <source>
        <dbReference type="Pfam" id="PF00108"/>
    </source>
</evidence>
<dbReference type="InterPro" id="IPR002155">
    <property type="entry name" value="Thiolase"/>
</dbReference>
<organism evidence="3 4">
    <name type="scientific">Dactylosporangium roseum</name>
    <dbReference type="NCBI Taxonomy" id="47989"/>
    <lineage>
        <taxon>Bacteria</taxon>
        <taxon>Bacillati</taxon>
        <taxon>Actinomycetota</taxon>
        <taxon>Actinomycetes</taxon>
        <taxon>Micromonosporales</taxon>
        <taxon>Micromonosporaceae</taxon>
        <taxon>Dactylosporangium</taxon>
    </lineage>
</organism>
<evidence type="ECO:0000259" key="2">
    <source>
        <dbReference type="Pfam" id="PF22691"/>
    </source>
</evidence>
<dbReference type="Pfam" id="PF22691">
    <property type="entry name" value="Thiolase_C_1"/>
    <property type="match status" value="1"/>
</dbReference>
<gene>
    <name evidence="3" type="ORF">Drose_24675</name>
</gene>
<dbReference type="Gene3D" id="3.40.47.10">
    <property type="match status" value="1"/>
</dbReference>
<dbReference type="RefSeq" id="WP_260723729.1">
    <property type="nucleotide sequence ID" value="NZ_BAAABS010000011.1"/>
</dbReference>
<sequence>MTVTESFADATAIAGVGETRYCRGADPRATDTSLAVDASLAALADAGIPRHQVDGLIAPYMGPSAEDLIVNLGLDRVRYAVQVNLGGASPVAAVGYAAAAIAAGAAEVMLVAVGWAGYSGRRARSLSDVDASTPYRRAVRDRYGPNGVHAPAQVYAQMARRHMHEFGTPPEALGQVAVTTRRHASAHPNAVMTRPLTLEDYFSSRWIAEPYRLLDCCLETDAGAALVLVSAERARRLDGHHPVLVAACTDGRPSDPLDMYNRTDFFEIGLTEAAPRAWTMAGAGPEEMDFAQVYDCFTFEVIQQLEEAGFCRRGAGGEFVLSGATELGGRLPVNTHGGLLSQAHALGLNHVVEAVVQLRHEAGPRQVAGASIGAVTGWGDLGDGSIAVLKRGDRG</sequence>
<dbReference type="Pfam" id="PF00108">
    <property type="entry name" value="Thiolase_N"/>
    <property type="match status" value="1"/>
</dbReference>
<evidence type="ECO:0000313" key="3">
    <source>
        <dbReference type="EMBL" id="UWZ34412.1"/>
    </source>
</evidence>
<accession>A0ABY5YXZ4</accession>
<keyword evidence="4" id="KW-1185">Reference proteome</keyword>
<evidence type="ECO:0000313" key="4">
    <source>
        <dbReference type="Proteomes" id="UP001058271"/>
    </source>
</evidence>
<dbReference type="CDD" id="cd00829">
    <property type="entry name" value="SCP-x_thiolase"/>
    <property type="match status" value="1"/>
</dbReference>
<reference evidence="3" key="1">
    <citation type="submission" date="2021-04" db="EMBL/GenBank/DDBJ databases">
        <title>Biosynthetic gene clusters of Dactylosporangioum roseum.</title>
        <authorList>
            <person name="Hartkoorn R.C."/>
            <person name="Beaudoing E."/>
            <person name="Hot D."/>
            <person name="Moureu S."/>
        </authorList>
    </citation>
    <scope>NUCLEOTIDE SEQUENCE</scope>
    <source>
        <strain evidence="3">NRRL B-16295</strain>
    </source>
</reference>
<dbReference type="InterPro" id="IPR055140">
    <property type="entry name" value="Thiolase_C_2"/>
</dbReference>
<dbReference type="EMBL" id="CP073721">
    <property type="protein sequence ID" value="UWZ34412.1"/>
    <property type="molecule type" value="Genomic_DNA"/>
</dbReference>
<dbReference type="PANTHER" id="PTHR42870">
    <property type="entry name" value="ACETYL-COA C-ACETYLTRANSFERASE"/>
    <property type="match status" value="1"/>
</dbReference>
<dbReference type="Proteomes" id="UP001058271">
    <property type="component" value="Chromosome"/>
</dbReference>
<feature type="domain" description="Thiolase N-terminal" evidence="1">
    <location>
        <begin position="28"/>
        <end position="190"/>
    </location>
</feature>
<dbReference type="InterPro" id="IPR020616">
    <property type="entry name" value="Thiolase_N"/>
</dbReference>
<protein>
    <submittedName>
        <fullName evidence="3">Thiolase family protein</fullName>
    </submittedName>
</protein>
<dbReference type="PANTHER" id="PTHR42870:SF1">
    <property type="entry name" value="NON-SPECIFIC LIPID-TRANSFER PROTEIN-LIKE 2"/>
    <property type="match status" value="1"/>
</dbReference>
<proteinExistence type="predicted"/>
<dbReference type="PIRSF" id="PIRSF000429">
    <property type="entry name" value="Ac-CoA_Ac_transf"/>
    <property type="match status" value="1"/>
</dbReference>
<feature type="domain" description="Thiolase C-terminal" evidence="2">
    <location>
        <begin position="258"/>
        <end position="383"/>
    </location>
</feature>
<dbReference type="InterPro" id="IPR016039">
    <property type="entry name" value="Thiolase-like"/>
</dbReference>
<name>A0ABY5YXZ4_9ACTN</name>